<name>A0A9K3HBE8_HELAN</name>
<evidence type="ECO:0000313" key="1">
    <source>
        <dbReference type="EMBL" id="KAF5774492.1"/>
    </source>
</evidence>
<comment type="caution">
    <text evidence="1">The sequence shown here is derived from an EMBL/GenBank/DDBJ whole genome shotgun (WGS) entry which is preliminary data.</text>
</comment>
<proteinExistence type="predicted"/>
<keyword evidence="2" id="KW-1185">Reference proteome</keyword>
<dbReference type="Gramene" id="mRNA:HanXRQr2_Chr13g0601071">
    <property type="protein sequence ID" value="mRNA:HanXRQr2_Chr13g0601071"/>
    <property type="gene ID" value="HanXRQr2_Chr13g0601071"/>
</dbReference>
<evidence type="ECO:0000313" key="2">
    <source>
        <dbReference type="Proteomes" id="UP000215914"/>
    </source>
</evidence>
<reference evidence="1" key="1">
    <citation type="journal article" date="2017" name="Nature">
        <title>The sunflower genome provides insights into oil metabolism, flowering and Asterid evolution.</title>
        <authorList>
            <person name="Badouin H."/>
            <person name="Gouzy J."/>
            <person name="Grassa C.J."/>
            <person name="Murat F."/>
            <person name="Staton S.E."/>
            <person name="Cottret L."/>
            <person name="Lelandais-Briere C."/>
            <person name="Owens G.L."/>
            <person name="Carrere S."/>
            <person name="Mayjonade B."/>
            <person name="Legrand L."/>
            <person name="Gill N."/>
            <person name="Kane N.C."/>
            <person name="Bowers J.E."/>
            <person name="Hubner S."/>
            <person name="Bellec A."/>
            <person name="Berard A."/>
            <person name="Berges H."/>
            <person name="Blanchet N."/>
            <person name="Boniface M.C."/>
            <person name="Brunel D."/>
            <person name="Catrice O."/>
            <person name="Chaidir N."/>
            <person name="Claudel C."/>
            <person name="Donnadieu C."/>
            <person name="Faraut T."/>
            <person name="Fievet G."/>
            <person name="Helmstetter N."/>
            <person name="King M."/>
            <person name="Knapp S.J."/>
            <person name="Lai Z."/>
            <person name="Le Paslier M.C."/>
            <person name="Lippi Y."/>
            <person name="Lorenzon L."/>
            <person name="Mandel J.R."/>
            <person name="Marage G."/>
            <person name="Marchand G."/>
            <person name="Marquand E."/>
            <person name="Bret-Mestries E."/>
            <person name="Morien E."/>
            <person name="Nambeesan S."/>
            <person name="Nguyen T."/>
            <person name="Pegot-Espagnet P."/>
            <person name="Pouilly N."/>
            <person name="Raftis F."/>
            <person name="Sallet E."/>
            <person name="Schiex T."/>
            <person name="Thomas J."/>
            <person name="Vandecasteele C."/>
            <person name="Vares D."/>
            <person name="Vear F."/>
            <person name="Vautrin S."/>
            <person name="Crespi M."/>
            <person name="Mangin B."/>
            <person name="Burke J.M."/>
            <person name="Salse J."/>
            <person name="Munos S."/>
            <person name="Vincourt P."/>
            <person name="Rieseberg L.H."/>
            <person name="Langlade N.B."/>
        </authorList>
    </citation>
    <scope>NUCLEOTIDE SEQUENCE</scope>
    <source>
        <tissue evidence="1">Leaves</tissue>
    </source>
</reference>
<gene>
    <name evidence="1" type="ORF">HanXRQr2_Chr13g0601071</name>
</gene>
<organism evidence="1 2">
    <name type="scientific">Helianthus annuus</name>
    <name type="common">Common sunflower</name>
    <dbReference type="NCBI Taxonomy" id="4232"/>
    <lineage>
        <taxon>Eukaryota</taxon>
        <taxon>Viridiplantae</taxon>
        <taxon>Streptophyta</taxon>
        <taxon>Embryophyta</taxon>
        <taxon>Tracheophyta</taxon>
        <taxon>Spermatophyta</taxon>
        <taxon>Magnoliopsida</taxon>
        <taxon>eudicotyledons</taxon>
        <taxon>Gunneridae</taxon>
        <taxon>Pentapetalae</taxon>
        <taxon>asterids</taxon>
        <taxon>campanulids</taxon>
        <taxon>Asterales</taxon>
        <taxon>Asteraceae</taxon>
        <taxon>Asteroideae</taxon>
        <taxon>Heliantheae alliance</taxon>
        <taxon>Heliantheae</taxon>
        <taxon>Helianthus</taxon>
    </lineage>
</organism>
<dbReference type="EMBL" id="MNCJ02000328">
    <property type="protein sequence ID" value="KAF5774492.1"/>
    <property type="molecule type" value="Genomic_DNA"/>
</dbReference>
<dbReference type="AlphaFoldDB" id="A0A9K3HBE8"/>
<reference evidence="1" key="2">
    <citation type="submission" date="2020-06" db="EMBL/GenBank/DDBJ databases">
        <title>Helianthus annuus Genome sequencing and assembly Release 2.</title>
        <authorList>
            <person name="Gouzy J."/>
            <person name="Langlade N."/>
            <person name="Munos S."/>
        </authorList>
    </citation>
    <scope>NUCLEOTIDE SEQUENCE</scope>
    <source>
        <tissue evidence="1">Leaves</tissue>
    </source>
</reference>
<protein>
    <submittedName>
        <fullName evidence="1">Uncharacterized protein</fullName>
    </submittedName>
</protein>
<sequence>MHPSITSTLLRDNTGDTTTTKFKAFVRQLGLQQKGIKQRRSTLLRSQT</sequence>
<dbReference type="Proteomes" id="UP000215914">
    <property type="component" value="Unassembled WGS sequence"/>
</dbReference>
<accession>A0A9K3HBE8</accession>